<dbReference type="InterPro" id="IPR005021">
    <property type="entry name" value="Terminase_largesu-like"/>
</dbReference>
<evidence type="ECO:0000259" key="1">
    <source>
        <dbReference type="Pfam" id="PF03354"/>
    </source>
</evidence>
<proteinExistence type="predicted"/>
<evidence type="ECO:0000313" key="3">
    <source>
        <dbReference type="EMBL" id="THG36843.1"/>
    </source>
</evidence>
<dbReference type="Pfam" id="PF03354">
    <property type="entry name" value="TerL_ATPase"/>
    <property type="match status" value="1"/>
</dbReference>
<dbReference type="GO" id="GO:0004519">
    <property type="term" value="F:endonuclease activity"/>
    <property type="evidence" value="ECO:0007669"/>
    <property type="project" value="InterPro"/>
</dbReference>
<dbReference type="Pfam" id="PF20441">
    <property type="entry name" value="TerL_nuclease"/>
    <property type="match status" value="1"/>
</dbReference>
<evidence type="ECO:0000313" key="4">
    <source>
        <dbReference type="Proteomes" id="UP000308978"/>
    </source>
</evidence>
<dbReference type="InterPro" id="IPR027417">
    <property type="entry name" value="P-loop_NTPase"/>
</dbReference>
<dbReference type="InterPro" id="IPR046462">
    <property type="entry name" value="TerL_nuclease"/>
</dbReference>
<accession>A0A4S4G0Z2</accession>
<gene>
    <name evidence="3" type="ORF">E5986_08050</name>
</gene>
<dbReference type="PANTHER" id="PTHR41287:SF1">
    <property type="entry name" value="PROTEIN YMFN"/>
    <property type="match status" value="1"/>
</dbReference>
<dbReference type="AlphaFoldDB" id="A0A4S4G0Z2"/>
<dbReference type="RefSeq" id="WP_136434908.1">
    <property type="nucleotide sequence ID" value="NZ_SSTJ01000010.1"/>
</dbReference>
<feature type="domain" description="Terminase large subunit-like ATPase" evidence="1">
    <location>
        <begin position="77"/>
        <end position="245"/>
    </location>
</feature>
<dbReference type="Gene3D" id="3.40.50.300">
    <property type="entry name" value="P-loop containing nucleotide triphosphate hydrolases"/>
    <property type="match status" value="1"/>
</dbReference>
<dbReference type="PANTHER" id="PTHR41287">
    <property type="match status" value="1"/>
</dbReference>
<dbReference type="EMBL" id="SSTJ01000010">
    <property type="protein sequence ID" value="THG36843.1"/>
    <property type="molecule type" value="Genomic_DNA"/>
</dbReference>
<feature type="domain" description="Terminase large subunit-like endonuclease" evidence="2">
    <location>
        <begin position="260"/>
        <end position="545"/>
    </location>
</feature>
<dbReference type="InterPro" id="IPR046461">
    <property type="entry name" value="TerL_ATPase"/>
</dbReference>
<organism evidence="3 4">
    <name type="scientific">Adlercreutzia caecimuris</name>
    <dbReference type="NCBI Taxonomy" id="671266"/>
    <lineage>
        <taxon>Bacteria</taxon>
        <taxon>Bacillati</taxon>
        <taxon>Actinomycetota</taxon>
        <taxon>Coriobacteriia</taxon>
        <taxon>Eggerthellales</taxon>
        <taxon>Eggerthellaceae</taxon>
        <taxon>Adlercreutzia</taxon>
    </lineage>
</organism>
<reference evidence="3 4" key="1">
    <citation type="submission" date="2019-04" db="EMBL/GenBank/DDBJ databases">
        <title>Microbes associate with the intestines of laboratory mice.</title>
        <authorList>
            <person name="Navarre W."/>
            <person name="Wong E."/>
            <person name="Huang K.C."/>
            <person name="Tropini C."/>
            <person name="Ng K."/>
            <person name="Yu B."/>
        </authorList>
    </citation>
    <scope>NUCLEOTIDE SEQUENCE [LARGE SCALE GENOMIC DNA]</scope>
    <source>
        <strain evidence="3 4">NM80_B27</strain>
    </source>
</reference>
<name>A0A4S4G0Z2_9ACTN</name>
<protein>
    <submittedName>
        <fullName evidence="3">Terminase large subunit</fullName>
    </submittedName>
</protein>
<sequence length="573" mass="64823">MIDRATDYALRVVSGDIPAGKLHRLACKRHIDDLARQDTEGFPYIWRPEESERRIDYAEKLTIIEGFEPKPLKLYGFQAFDIGCTFGWYNMKGYRRFRERYKSVSRQHGKSLEQGIIGTNIAAFSGYRFGQLYTAATKKRQAKIVWGEMAKFIEADRDLAEYFEVKEYKSLITALNTRCTIEALSKEAGLDDGFRPLFASLDELHQMRDNGVYKALVNGSRNMPETLISMITTRGKDINSFAYEMDSMCVQILLGAVSMDHMFIDIFCLDEDDDPFDESVWIKSCPIMATTEEGMEELRREAAKARAMGGMELADYLCKCMNMWVESTDSTFIPAEHIERAKSTLTLDDFRGERCWVGVDLSSGGDLTSVSIEFEIGDGGVAAFSHSFMPRGRLREHIRSDTAPYDLWEKQGLIETLGGECEFRTDYHAVIGWLDGIVAEYELDVQAIGYDEHNADAFLVDLEAYGVPLIKVTQSARNLNDATVDMQLIAKSGELAIERGNELLTWSIANARIVKNSFEEVKIDKLGGKKSSHRIDPVDALIDAHYARIVMRESEKVDADAEMDKYLKALGWA</sequence>
<evidence type="ECO:0000259" key="2">
    <source>
        <dbReference type="Pfam" id="PF20441"/>
    </source>
</evidence>
<comment type="caution">
    <text evidence="3">The sequence shown here is derived from an EMBL/GenBank/DDBJ whole genome shotgun (WGS) entry which is preliminary data.</text>
</comment>
<dbReference type="Proteomes" id="UP000308978">
    <property type="component" value="Unassembled WGS sequence"/>
</dbReference>